<protein>
    <submittedName>
        <fullName evidence="1">Uncharacterized protein</fullName>
    </submittedName>
</protein>
<gene>
    <name evidence="1" type="ORF">LOY88_005203</name>
</gene>
<proteinExistence type="predicted"/>
<organism evidence="1">
    <name type="scientific">Ophidiomyces ophidiicola</name>
    <dbReference type="NCBI Taxonomy" id="1387563"/>
    <lineage>
        <taxon>Eukaryota</taxon>
        <taxon>Fungi</taxon>
        <taxon>Dikarya</taxon>
        <taxon>Ascomycota</taxon>
        <taxon>Pezizomycotina</taxon>
        <taxon>Eurotiomycetes</taxon>
        <taxon>Eurotiomycetidae</taxon>
        <taxon>Onygenales</taxon>
        <taxon>Onygenaceae</taxon>
        <taxon>Ophidiomyces</taxon>
    </lineage>
</organism>
<accession>A0ACB8URC6</accession>
<comment type="caution">
    <text evidence="1">The sequence shown here is derived from an EMBL/GenBank/DDBJ whole genome shotgun (WGS) entry which is preliminary data.</text>
</comment>
<evidence type="ECO:0000313" key="1">
    <source>
        <dbReference type="EMBL" id="KAI2383567.1"/>
    </source>
</evidence>
<sequence>MFFKPAVILAAVASFSSVHAAPTNATSTRNAAARAATWETHFGLTSSEFRDVSREIVADGLRLTYVSGYTDSRNRVLYTGLWERRSGSWRSTHNEDSYDFQRSFDRARDDGYRPILVNGYTVDSRARYEAIYDTSRSRGWEFRRDLSARGMQDAFDTLTDRGYRIVHINGYEVGREARYSGIWERGSDVAWESRFGLTSSQYQRTTEDLRNRGYRPVQVDGYTVNGNTYFAAIWDQSRATWESRHDMTPQQYQRELDTMTQNGFALKVVSGYPTRDGERFAAIWER</sequence>
<name>A0ACB8URC6_9EURO</name>
<dbReference type="EMBL" id="JALBCA010000088">
    <property type="protein sequence ID" value="KAI2383567.1"/>
    <property type="molecule type" value="Genomic_DNA"/>
</dbReference>
<reference evidence="1" key="1">
    <citation type="journal article" date="2022" name="bioRxiv">
        <title>Population genetic analysis of Ophidiomyces ophidiicola, the causative agent of snake fungal disease, indicates recent introductions to the USA.</title>
        <authorList>
            <person name="Ladner J.T."/>
            <person name="Palmer J.M."/>
            <person name="Ettinger C.L."/>
            <person name="Stajich J.E."/>
            <person name="Farrell T.M."/>
            <person name="Glorioso B.M."/>
            <person name="Lawson B."/>
            <person name="Price S.J."/>
            <person name="Stengle A.G."/>
            <person name="Grear D.A."/>
            <person name="Lorch J.M."/>
        </authorList>
    </citation>
    <scope>NUCLEOTIDE SEQUENCE</scope>
    <source>
        <strain evidence="1">NWHC 24266-5</strain>
    </source>
</reference>